<dbReference type="Gene3D" id="1.20.1280.50">
    <property type="match status" value="1"/>
</dbReference>
<reference evidence="3 4" key="1">
    <citation type="journal article" date="2016" name="Mol. Biol. Evol.">
        <title>Comparative Genomics of Early-Diverging Mushroom-Forming Fungi Provides Insights into the Origins of Lignocellulose Decay Capabilities.</title>
        <authorList>
            <person name="Nagy L.G."/>
            <person name="Riley R."/>
            <person name="Tritt A."/>
            <person name="Adam C."/>
            <person name="Daum C."/>
            <person name="Floudas D."/>
            <person name="Sun H."/>
            <person name="Yadav J.S."/>
            <person name="Pangilinan J."/>
            <person name="Larsson K.H."/>
            <person name="Matsuura K."/>
            <person name="Barry K."/>
            <person name="Labutti K."/>
            <person name="Kuo R."/>
            <person name="Ohm R.A."/>
            <person name="Bhattacharya S.S."/>
            <person name="Shirouzu T."/>
            <person name="Yoshinaga Y."/>
            <person name="Martin F.M."/>
            <person name="Grigoriev I.V."/>
            <person name="Hibbett D.S."/>
        </authorList>
    </citation>
    <scope>NUCLEOTIDE SEQUENCE [LARGE SCALE GENOMIC DNA]</scope>
    <source>
        <strain evidence="3 4">HHB12029</strain>
    </source>
</reference>
<feature type="domain" description="F-box" evidence="2">
    <location>
        <begin position="65"/>
        <end position="112"/>
    </location>
</feature>
<name>A0A166B572_EXIGL</name>
<dbReference type="SMART" id="SM00256">
    <property type="entry name" value="FBOX"/>
    <property type="match status" value="1"/>
</dbReference>
<dbReference type="CDD" id="cd09917">
    <property type="entry name" value="F-box_SF"/>
    <property type="match status" value="1"/>
</dbReference>
<dbReference type="EMBL" id="KV425924">
    <property type="protein sequence ID" value="KZV97969.1"/>
    <property type="molecule type" value="Genomic_DNA"/>
</dbReference>
<evidence type="ECO:0000313" key="4">
    <source>
        <dbReference type="Proteomes" id="UP000077266"/>
    </source>
</evidence>
<dbReference type="SUPFAM" id="SSF81383">
    <property type="entry name" value="F-box domain"/>
    <property type="match status" value="1"/>
</dbReference>
<accession>A0A166B572</accession>
<organism evidence="3 4">
    <name type="scientific">Exidia glandulosa HHB12029</name>
    <dbReference type="NCBI Taxonomy" id="1314781"/>
    <lineage>
        <taxon>Eukaryota</taxon>
        <taxon>Fungi</taxon>
        <taxon>Dikarya</taxon>
        <taxon>Basidiomycota</taxon>
        <taxon>Agaricomycotina</taxon>
        <taxon>Agaricomycetes</taxon>
        <taxon>Auriculariales</taxon>
        <taxon>Exidiaceae</taxon>
        <taxon>Exidia</taxon>
    </lineage>
</organism>
<dbReference type="InterPro" id="IPR036047">
    <property type="entry name" value="F-box-like_dom_sf"/>
</dbReference>
<evidence type="ECO:0000256" key="1">
    <source>
        <dbReference type="SAM" id="MobiDB-lite"/>
    </source>
</evidence>
<dbReference type="PROSITE" id="PS50181">
    <property type="entry name" value="FBOX"/>
    <property type="match status" value="1"/>
</dbReference>
<feature type="region of interest" description="Disordered" evidence="1">
    <location>
        <begin position="1"/>
        <end position="47"/>
    </location>
</feature>
<dbReference type="InterPro" id="IPR001810">
    <property type="entry name" value="F-box_dom"/>
</dbReference>
<gene>
    <name evidence="3" type="ORF">EXIGLDRAFT_764006</name>
</gene>
<feature type="compositionally biased region" description="Polar residues" evidence="1">
    <location>
        <begin position="21"/>
        <end position="32"/>
    </location>
</feature>
<sequence length="463" mass="51726">MPRSPTKRGAARDPRLCPPRRSTNSSIASTSAVPGRTPDAPSYPGSSSVVARFAQATRARTINHTDVTTRLPNELVDMVLQHLSSDDALAASHVCRLWRCMALARATLWTTLALRLSEPEDVRWHQHVVPHAPRAMHNSLEVLADMLSRSKAEPLTIYASLSSYLPATTMAALRKLLDTNAHRIVELRVLYESPRVLRAFPHLERNTSIAFPALRRLALDHTMEDESSAIHYTAFLPFSDPHSLLLADHTARFPNLEACKAVQVHWADAPHDTYPQLRRAGVSGRWVSGLVWAAPALEEVHIHVHSVVDHDIFEVGTTPEQHDEIVTRLRSIQSIVISGSCAWHLDVDLFGTLDMGAPRRLVRLHCTKLWAAAAILFEEFAGIVRFSHRIESGDTHILVAENERSDVRVLTAPFNAASEKVWSQFYERLNRRRVLHGVPISGFVIHPDYEGLVRRAAGHSLLL</sequence>
<proteinExistence type="predicted"/>
<dbReference type="AlphaFoldDB" id="A0A166B572"/>
<dbReference type="Pfam" id="PF12937">
    <property type="entry name" value="F-box-like"/>
    <property type="match status" value="1"/>
</dbReference>
<dbReference type="Proteomes" id="UP000077266">
    <property type="component" value="Unassembled WGS sequence"/>
</dbReference>
<protein>
    <recommendedName>
        <fullName evidence="2">F-box domain-containing protein</fullName>
    </recommendedName>
</protein>
<dbReference type="InParanoid" id="A0A166B572"/>
<keyword evidence="4" id="KW-1185">Reference proteome</keyword>
<evidence type="ECO:0000259" key="2">
    <source>
        <dbReference type="PROSITE" id="PS50181"/>
    </source>
</evidence>
<evidence type="ECO:0000313" key="3">
    <source>
        <dbReference type="EMBL" id="KZV97969.1"/>
    </source>
</evidence>